<keyword evidence="3" id="KW-1185">Reference proteome</keyword>
<evidence type="ECO:0000313" key="2">
    <source>
        <dbReference type="EMBL" id="AWY98736.1"/>
    </source>
</evidence>
<sequence length="415" mass="47274">MNETRNIIAGLEIGKSQSQICYYDRREKEPISVSVKAGSNQYLFPTQLSKKPGEEVWHYGIEAEYFARQEGEISLTGLLGIFGSTEEVSIDNSLRKPADLLAVYLKGCISLLGIAEPARQIKALMLTVPRLSADMVKNVYQAGESLGFSRGQIFLQDYDESFYYYVMNHRKDNWNRKIGWFLFEENQVSFARLVTDNQKRPVTAVIEHGITAELPTDAIERDENFYRLIERSCGTDTYSSIYIVGEGFDQEWAVRSTPLLCRNQRHVFYGNNLYVKGACYGAREKCEEGILKGHLYLGPSLVKHNVAMEMLVNGSPKTYSLIEAGKNWYEIHTEIELILDGREDLEFLVTSMEGTGKTRYSMKLEGLPKRPNKTTRLRVCLSYESPELCVIQAEDLGFGDLFPSEGKCWIEKVSW</sequence>
<organism evidence="2 3">
    <name type="scientific">Blautia argi</name>
    <dbReference type="NCBI Taxonomy" id="1912897"/>
    <lineage>
        <taxon>Bacteria</taxon>
        <taxon>Bacillati</taxon>
        <taxon>Bacillota</taxon>
        <taxon>Clostridia</taxon>
        <taxon>Lachnospirales</taxon>
        <taxon>Lachnospiraceae</taxon>
        <taxon>Blautia</taxon>
    </lineage>
</organism>
<dbReference type="OrthoDB" id="1918132at2"/>
<evidence type="ECO:0000313" key="3">
    <source>
        <dbReference type="Proteomes" id="UP000250003"/>
    </source>
</evidence>
<dbReference type="Pfam" id="PF18980">
    <property type="entry name" value="DUF5716_C"/>
    <property type="match status" value="1"/>
</dbReference>
<gene>
    <name evidence="2" type="ORF">DQQ01_11940</name>
</gene>
<dbReference type="InterPro" id="IPR043770">
    <property type="entry name" value="DUF5716_C"/>
</dbReference>
<reference evidence="3" key="1">
    <citation type="submission" date="2018-06" db="EMBL/GenBank/DDBJ databases">
        <title>Description of Blautia argi sp. nov., a new anaerobic isolated from dog feces.</title>
        <authorList>
            <person name="Chang Y.-H."/>
            <person name="Paek J."/>
            <person name="Shin Y."/>
        </authorList>
    </citation>
    <scope>NUCLEOTIDE SEQUENCE [LARGE SCALE GENOMIC DNA]</scope>
    <source>
        <strain evidence="3">KCTC 15426</strain>
    </source>
</reference>
<feature type="domain" description="DUF5716" evidence="1">
    <location>
        <begin position="123"/>
        <end position="415"/>
    </location>
</feature>
<dbReference type="Proteomes" id="UP000250003">
    <property type="component" value="Chromosome"/>
</dbReference>
<accession>A0A2Z4UCL3</accession>
<proteinExistence type="predicted"/>
<dbReference type="EMBL" id="CP030280">
    <property type="protein sequence ID" value="AWY98736.1"/>
    <property type="molecule type" value="Genomic_DNA"/>
</dbReference>
<name>A0A2Z4UCL3_9FIRM</name>
<dbReference type="KEGG" id="blau:DQQ01_11940"/>
<protein>
    <recommendedName>
        <fullName evidence="1">DUF5716 domain-containing protein</fullName>
    </recommendedName>
</protein>
<dbReference type="AlphaFoldDB" id="A0A2Z4UCL3"/>
<evidence type="ECO:0000259" key="1">
    <source>
        <dbReference type="Pfam" id="PF18980"/>
    </source>
</evidence>